<dbReference type="PANTHER" id="PTHR43289">
    <property type="entry name" value="MITOGEN-ACTIVATED PROTEIN KINASE KINASE KINASE 20-RELATED"/>
    <property type="match status" value="1"/>
</dbReference>
<dbReference type="GO" id="GO:0004674">
    <property type="term" value="F:protein serine/threonine kinase activity"/>
    <property type="evidence" value="ECO:0007669"/>
    <property type="project" value="TreeGrafter"/>
</dbReference>
<comment type="caution">
    <text evidence="8">The sequence shown here is derived from an EMBL/GenBank/DDBJ whole genome shotgun (WGS) entry which is preliminary data.</text>
</comment>
<keyword evidence="6" id="KW-1133">Transmembrane helix</keyword>
<feature type="transmembrane region" description="Helical" evidence="6">
    <location>
        <begin position="505"/>
        <end position="525"/>
    </location>
</feature>
<keyword evidence="3" id="KW-0418">Kinase</keyword>
<feature type="compositionally biased region" description="Low complexity" evidence="5">
    <location>
        <begin position="293"/>
        <end position="302"/>
    </location>
</feature>
<feature type="compositionally biased region" description="Gly residues" evidence="5">
    <location>
        <begin position="460"/>
        <end position="479"/>
    </location>
</feature>
<dbReference type="PROSITE" id="PS00108">
    <property type="entry name" value="PROTEIN_KINASE_ST"/>
    <property type="match status" value="1"/>
</dbReference>
<feature type="compositionally biased region" description="Low complexity" evidence="5">
    <location>
        <begin position="480"/>
        <end position="491"/>
    </location>
</feature>
<keyword evidence="6" id="KW-0812">Transmembrane</keyword>
<proteinExistence type="predicted"/>
<feature type="region of interest" description="Disordered" evidence="5">
    <location>
        <begin position="528"/>
        <end position="579"/>
    </location>
</feature>
<dbReference type="CDD" id="cd14014">
    <property type="entry name" value="STKc_PknB_like"/>
    <property type="match status" value="1"/>
</dbReference>
<feature type="compositionally biased region" description="Low complexity" evidence="5">
    <location>
        <begin position="399"/>
        <end position="423"/>
    </location>
</feature>
<evidence type="ECO:0000256" key="1">
    <source>
        <dbReference type="ARBA" id="ARBA00022679"/>
    </source>
</evidence>
<evidence type="ECO:0000313" key="9">
    <source>
        <dbReference type="Proteomes" id="UP001165135"/>
    </source>
</evidence>
<dbReference type="AlphaFoldDB" id="A0A9W6VM89"/>
<evidence type="ECO:0000256" key="3">
    <source>
        <dbReference type="ARBA" id="ARBA00022777"/>
    </source>
</evidence>
<dbReference type="Gene3D" id="1.10.510.10">
    <property type="entry name" value="Transferase(Phosphotransferase) domain 1"/>
    <property type="match status" value="1"/>
</dbReference>
<evidence type="ECO:0000256" key="6">
    <source>
        <dbReference type="SAM" id="Phobius"/>
    </source>
</evidence>
<feature type="compositionally biased region" description="Gly residues" evidence="5">
    <location>
        <begin position="356"/>
        <end position="369"/>
    </location>
</feature>
<reference evidence="8" key="1">
    <citation type="submission" date="2023-03" db="EMBL/GenBank/DDBJ databases">
        <title>Actinoallomurus iriomotensis NBRC 103681.</title>
        <authorList>
            <person name="Ichikawa N."/>
            <person name="Sato H."/>
            <person name="Tonouchi N."/>
        </authorList>
    </citation>
    <scope>NUCLEOTIDE SEQUENCE</scope>
    <source>
        <strain evidence="8">NBRC 103681</strain>
    </source>
</reference>
<dbReference type="RefSeq" id="WP_285617497.1">
    <property type="nucleotide sequence ID" value="NZ_BSTJ01000001.1"/>
</dbReference>
<protein>
    <recommendedName>
        <fullName evidence="7">Protein kinase domain-containing protein</fullName>
    </recommendedName>
</protein>
<dbReference type="PROSITE" id="PS50011">
    <property type="entry name" value="PROTEIN_KINASE_DOM"/>
    <property type="match status" value="1"/>
</dbReference>
<sequence>MVNVQPLSDGDPRRLGDYDVTGRLGEGGQGVVYLGRDAAGQVAIKLLHGQLIEDEQARARFVREVEVTKRVARFCTAQVLSAGMAEDRPYIVSEYVPGPSLQRLVRDEGPRRGSALDRLAVNTATALAAIHQAGVVHRDFKPGNVLMGPDGPVVIDFGIARALDAGGSMAGAVSQVVGTPAFMAPEQLADGTIGAPTDMFAWAVTMVYAATGAPAFGHRSIPQVINRILHSEPDLGALDGRLRPVVAACLSKEPSRRPTARQLMDELMGHNVLPAQAPGDPALGAPGSPRPGASQAAAVAGAERLPAAGSPSWNDRSGPPRPGSAMGLPAEGPASFGGPASSGGPASGGPTSLGGSASGGPGRPGGPASFGGSASLGGSASGGPGRPGGPASFGGSASGGPTSLGGSASGGPASFGGPASLGGPASGGNDRSGPPQPGSTMRLPASGPTSFDGPTSFGGPASGGPGPFGGPGRPGGPAVSGGPPGPAGSSGLPDRPPSRKGRTGLIIGSVAAGLVLVCGIGALAMNGSGDDQKNAAPPTVSQTPRAPVKKHTPSPSHRPSRTPSRHPATKKPVRANPYTPQRLCGNGYRVIETHGLATARAYLLYNAKAGANCVVTMVPRSSGKVFLTASLAVKGGDRASRSGSFPFYAGPIRLPARGKCVIWGGASKTAKWTSGWSHCGN</sequence>
<evidence type="ECO:0000256" key="2">
    <source>
        <dbReference type="ARBA" id="ARBA00022741"/>
    </source>
</evidence>
<keyword evidence="6" id="KW-0472">Membrane</keyword>
<feature type="compositionally biased region" description="Basic residues" evidence="5">
    <location>
        <begin position="547"/>
        <end position="573"/>
    </location>
</feature>
<keyword evidence="1" id="KW-0808">Transferase</keyword>
<feature type="compositionally biased region" description="Low complexity" evidence="5">
    <location>
        <begin position="332"/>
        <end position="355"/>
    </location>
</feature>
<dbReference type="InterPro" id="IPR008271">
    <property type="entry name" value="Ser/Thr_kinase_AS"/>
</dbReference>
<dbReference type="Gene3D" id="3.30.200.20">
    <property type="entry name" value="Phosphorylase Kinase, domain 1"/>
    <property type="match status" value="1"/>
</dbReference>
<feature type="domain" description="Protein kinase" evidence="7">
    <location>
        <begin position="18"/>
        <end position="273"/>
    </location>
</feature>
<dbReference type="SUPFAM" id="SSF56112">
    <property type="entry name" value="Protein kinase-like (PK-like)"/>
    <property type="match status" value="1"/>
</dbReference>
<accession>A0A9W6VM89</accession>
<dbReference type="InterPro" id="IPR000719">
    <property type="entry name" value="Prot_kinase_dom"/>
</dbReference>
<dbReference type="PANTHER" id="PTHR43289:SF34">
    <property type="entry name" value="SERINE_THREONINE-PROTEIN KINASE YBDM-RELATED"/>
    <property type="match status" value="1"/>
</dbReference>
<evidence type="ECO:0000256" key="4">
    <source>
        <dbReference type="ARBA" id="ARBA00022840"/>
    </source>
</evidence>
<gene>
    <name evidence="8" type="ORF">Airi01_007110</name>
</gene>
<name>A0A9W6VM89_9ACTN</name>
<keyword evidence="4" id="KW-0067">ATP-binding</keyword>
<dbReference type="EMBL" id="BSTJ01000001">
    <property type="protein sequence ID" value="GLY72444.1"/>
    <property type="molecule type" value="Genomic_DNA"/>
</dbReference>
<feature type="region of interest" description="Disordered" evidence="5">
    <location>
        <begin position="272"/>
        <end position="503"/>
    </location>
</feature>
<keyword evidence="2" id="KW-0547">Nucleotide-binding</keyword>
<dbReference type="Pfam" id="PF00069">
    <property type="entry name" value="Pkinase"/>
    <property type="match status" value="1"/>
</dbReference>
<dbReference type="Proteomes" id="UP001165135">
    <property type="component" value="Unassembled WGS sequence"/>
</dbReference>
<dbReference type="GO" id="GO:0005524">
    <property type="term" value="F:ATP binding"/>
    <property type="evidence" value="ECO:0007669"/>
    <property type="project" value="UniProtKB-KW"/>
</dbReference>
<organism evidence="8 9">
    <name type="scientific">Actinoallomurus iriomotensis</name>
    <dbReference type="NCBI Taxonomy" id="478107"/>
    <lineage>
        <taxon>Bacteria</taxon>
        <taxon>Bacillati</taxon>
        <taxon>Actinomycetota</taxon>
        <taxon>Actinomycetes</taxon>
        <taxon>Streptosporangiales</taxon>
        <taxon>Thermomonosporaceae</taxon>
        <taxon>Actinoallomurus</taxon>
    </lineage>
</organism>
<evidence type="ECO:0000313" key="8">
    <source>
        <dbReference type="EMBL" id="GLY72444.1"/>
    </source>
</evidence>
<evidence type="ECO:0000259" key="7">
    <source>
        <dbReference type="PROSITE" id="PS50011"/>
    </source>
</evidence>
<dbReference type="InterPro" id="IPR011009">
    <property type="entry name" value="Kinase-like_dom_sf"/>
</dbReference>
<feature type="compositionally biased region" description="Gly residues" evidence="5">
    <location>
        <begin position="379"/>
        <end position="398"/>
    </location>
</feature>
<evidence type="ECO:0000256" key="5">
    <source>
        <dbReference type="SAM" id="MobiDB-lite"/>
    </source>
</evidence>